<dbReference type="PANTHER" id="PTHR40237">
    <property type="entry name" value="LD44813P"/>
    <property type="match status" value="1"/>
</dbReference>
<sequence length="191" mass="21729">MSIINFEIEEIRKLCENTVPNSKIIACICGESPLVRVDITENESYRQLTVCLRFPTNYPDESILVELKSRTLSNKFLDGLATLSEKHARQHLGKPQGLHVLRFVQQYLTENPLCVCFDEIQDLRRDLGTDATPDQLKTTSFDCAINSKRWRILLQSECIFTKGLPERVCATTKSGNQFTSNFASLLERAIT</sequence>
<proteinExistence type="predicted"/>
<dbReference type="Gene3D" id="3.10.110.10">
    <property type="entry name" value="Ubiquitin Conjugating Enzyme"/>
    <property type="match status" value="1"/>
</dbReference>
<dbReference type="PANTHER" id="PTHR40237:SF1">
    <property type="entry name" value="LD44813P"/>
    <property type="match status" value="1"/>
</dbReference>
<protein>
    <recommendedName>
        <fullName evidence="1">RWD domain-containing protein</fullName>
    </recommendedName>
</protein>
<dbReference type="InterPro" id="IPR006575">
    <property type="entry name" value="RWD_dom"/>
</dbReference>
<reference evidence="2" key="1">
    <citation type="journal article" date="2014" name="BMC Genomics">
        <title>Characterizing the developmental transcriptome of the oriental fruit fly, Bactrocera dorsalis (Diptera: Tephritidae) through comparative genomic analysis with Drosophila melanogaster utilizing modENCODE datasets.</title>
        <authorList>
            <person name="Geib S.M."/>
            <person name="Calla B."/>
            <person name="Hall B."/>
            <person name="Hou S."/>
            <person name="Manoukis N.C."/>
        </authorList>
    </citation>
    <scope>NUCLEOTIDE SEQUENCE</scope>
    <source>
        <strain evidence="2">Punador</strain>
    </source>
</reference>
<feature type="domain" description="RWD" evidence="1">
    <location>
        <begin position="6"/>
        <end position="111"/>
    </location>
</feature>
<dbReference type="InterPro" id="IPR016135">
    <property type="entry name" value="UBQ-conjugating_enzyme/RWD"/>
</dbReference>
<dbReference type="OrthoDB" id="8062037at2759"/>
<name>A0A034VGU1_BACDO</name>
<dbReference type="SUPFAM" id="SSF54495">
    <property type="entry name" value="UBC-like"/>
    <property type="match status" value="1"/>
</dbReference>
<dbReference type="EMBL" id="GAKP01017625">
    <property type="protein sequence ID" value="JAC41327.1"/>
    <property type="molecule type" value="Transcribed_RNA"/>
</dbReference>
<evidence type="ECO:0000259" key="1">
    <source>
        <dbReference type="PROSITE" id="PS50908"/>
    </source>
</evidence>
<accession>A0A034VGU1</accession>
<dbReference type="PROSITE" id="PS50908">
    <property type="entry name" value="RWD"/>
    <property type="match status" value="1"/>
</dbReference>
<dbReference type="AlphaFoldDB" id="A0A034VGU1"/>
<evidence type="ECO:0000313" key="2">
    <source>
        <dbReference type="EMBL" id="JAC41327.1"/>
    </source>
</evidence>
<organism evidence="2">
    <name type="scientific">Bactrocera dorsalis</name>
    <name type="common">Oriental fruit fly</name>
    <name type="synonym">Dacus dorsalis</name>
    <dbReference type="NCBI Taxonomy" id="27457"/>
    <lineage>
        <taxon>Eukaryota</taxon>
        <taxon>Metazoa</taxon>
        <taxon>Ecdysozoa</taxon>
        <taxon>Arthropoda</taxon>
        <taxon>Hexapoda</taxon>
        <taxon>Insecta</taxon>
        <taxon>Pterygota</taxon>
        <taxon>Neoptera</taxon>
        <taxon>Endopterygota</taxon>
        <taxon>Diptera</taxon>
        <taxon>Brachycera</taxon>
        <taxon>Muscomorpha</taxon>
        <taxon>Tephritoidea</taxon>
        <taxon>Tephritidae</taxon>
        <taxon>Bactrocera</taxon>
        <taxon>Bactrocera</taxon>
    </lineage>
</organism>